<dbReference type="Proteomes" id="UP000247591">
    <property type="component" value="Unassembled WGS sequence"/>
</dbReference>
<dbReference type="AlphaFoldDB" id="A0A318RCS3"/>
<evidence type="ECO:0000256" key="5">
    <source>
        <dbReference type="PROSITE-ProRule" id="PRU00169"/>
    </source>
</evidence>
<keyword evidence="9" id="KW-1185">Reference proteome</keyword>
<dbReference type="SMART" id="SM00448">
    <property type="entry name" value="REC"/>
    <property type="match status" value="1"/>
</dbReference>
<evidence type="ECO:0000313" key="8">
    <source>
        <dbReference type="EMBL" id="PYE12573.1"/>
    </source>
</evidence>
<accession>A0A318RCS3</accession>
<dbReference type="InterPro" id="IPR058245">
    <property type="entry name" value="NreC/VraR/RcsB-like_REC"/>
</dbReference>
<evidence type="ECO:0000256" key="1">
    <source>
        <dbReference type="ARBA" id="ARBA00022553"/>
    </source>
</evidence>
<dbReference type="Pfam" id="PF00196">
    <property type="entry name" value="GerE"/>
    <property type="match status" value="1"/>
</dbReference>
<dbReference type="SMART" id="SM00421">
    <property type="entry name" value="HTH_LUXR"/>
    <property type="match status" value="1"/>
</dbReference>
<sequence>MSEVIRVGLVDDQALVRAGFGMVINSQPDMEVVLEGGDGGEALEQIRNTQVDVVLMDVQMPRLDGIEATRRLLAGQADAPKIVVLTTFDTDEYLLAAISAGASGFLLKDARPEELLAAIRTVFAGDAVIAPRSTRRLLTHVAAGVGAGPEALTVEPADLIDPLTPRESEVLRAIAIGMTNGEIAASFHLSPATVKTHVGRVLTKTGSRDRVQVVLYAFRTGMVAISDILGRHG</sequence>
<dbReference type="PANTHER" id="PTHR43214:SF24">
    <property type="entry name" value="TRANSCRIPTIONAL REGULATORY PROTEIN NARL-RELATED"/>
    <property type="match status" value="1"/>
</dbReference>
<feature type="domain" description="HTH luxR-type" evidence="6">
    <location>
        <begin position="156"/>
        <end position="221"/>
    </location>
</feature>
<proteinExistence type="predicted"/>
<dbReference type="GO" id="GO:0003677">
    <property type="term" value="F:DNA binding"/>
    <property type="evidence" value="ECO:0007669"/>
    <property type="project" value="UniProtKB-KW"/>
</dbReference>
<dbReference type="SUPFAM" id="SSF52172">
    <property type="entry name" value="CheY-like"/>
    <property type="match status" value="1"/>
</dbReference>
<dbReference type="EMBL" id="QJSP01000021">
    <property type="protein sequence ID" value="PYE12573.1"/>
    <property type="molecule type" value="Genomic_DNA"/>
</dbReference>
<feature type="domain" description="Response regulatory" evidence="7">
    <location>
        <begin position="6"/>
        <end position="123"/>
    </location>
</feature>
<keyword evidence="4" id="KW-0804">Transcription</keyword>
<dbReference type="Pfam" id="PF00072">
    <property type="entry name" value="Response_reg"/>
    <property type="match status" value="1"/>
</dbReference>
<dbReference type="SUPFAM" id="SSF46894">
    <property type="entry name" value="C-terminal effector domain of the bipartite response regulators"/>
    <property type="match status" value="1"/>
</dbReference>
<evidence type="ECO:0000256" key="3">
    <source>
        <dbReference type="ARBA" id="ARBA00023125"/>
    </source>
</evidence>
<feature type="modified residue" description="4-aspartylphosphate" evidence="5">
    <location>
        <position position="57"/>
    </location>
</feature>
<keyword evidence="1 5" id="KW-0597">Phosphoprotein</keyword>
<dbReference type="InterPro" id="IPR001789">
    <property type="entry name" value="Sig_transdc_resp-reg_receiver"/>
</dbReference>
<dbReference type="InterPro" id="IPR039420">
    <property type="entry name" value="WalR-like"/>
</dbReference>
<keyword evidence="3" id="KW-0238">DNA-binding</keyword>
<evidence type="ECO:0000259" key="7">
    <source>
        <dbReference type="PROSITE" id="PS50110"/>
    </source>
</evidence>
<comment type="caution">
    <text evidence="8">The sequence shown here is derived from an EMBL/GenBank/DDBJ whole genome shotgun (WGS) entry which is preliminary data.</text>
</comment>
<keyword evidence="2" id="KW-0805">Transcription regulation</keyword>
<dbReference type="InterPro" id="IPR011006">
    <property type="entry name" value="CheY-like_superfamily"/>
</dbReference>
<dbReference type="Gene3D" id="3.40.50.2300">
    <property type="match status" value="1"/>
</dbReference>
<organism evidence="8 9">
    <name type="scientific">Williamsia limnetica</name>
    <dbReference type="NCBI Taxonomy" id="882452"/>
    <lineage>
        <taxon>Bacteria</taxon>
        <taxon>Bacillati</taxon>
        <taxon>Actinomycetota</taxon>
        <taxon>Actinomycetes</taxon>
        <taxon>Mycobacteriales</taxon>
        <taxon>Nocardiaceae</taxon>
        <taxon>Williamsia</taxon>
    </lineage>
</organism>
<dbReference type="PRINTS" id="PR00038">
    <property type="entry name" value="HTHLUXR"/>
</dbReference>
<dbReference type="PROSITE" id="PS50110">
    <property type="entry name" value="RESPONSE_REGULATORY"/>
    <property type="match status" value="1"/>
</dbReference>
<dbReference type="PROSITE" id="PS00622">
    <property type="entry name" value="HTH_LUXR_1"/>
    <property type="match status" value="1"/>
</dbReference>
<dbReference type="PANTHER" id="PTHR43214">
    <property type="entry name" value="TWO-COMPONENT RESPONSE REGULATOR"/>
    <property type="match status" value="1"/>
</dbReference>
<dbReference type="GO" id="GO:0000160">
    <property type="term" value="P:phosphorelay signal transduction system"/>
    <property type="evidence" value="ECO:0007669"/>
    <property type="project" value="InterPro"/>
</dbReference>
<dbReference type="CDD" id="cd06170">
    <property type="entry name" value="LuxR_C_like"/>
    <property type="match status" value="1"/>
</dbReference>
<dbReference type="PROSITE" id="PS50043">
    <property type="entry name" value="HTH_LUXR_2"/>
    <property type="match status" value="1"/>
</dbReference>
<name>A0A318RCS3_WILLI</name>
<evidence type="ECO:0000256" key="4">
    <source>
        <dbReference type="ARBA" id="ARBA00023163"/>
    </source>
</evidence>
<evidence type="ECO:0000259" key="6">
    <source>
        <dbReference type="PROSITE" id="PS50043"/>
    </source>
</evidence>
<dbReference type="GO" id="GO:0006355">
    <property type="term" value="P:regulation of DNA-templated transcription"/>
    <property type="evidence" value="ECO:0007669"/>
    <property type="project" value="InterPro"/>
</dbReference>
<evidence type="ECO:0000256" key="2">
    <source>
        <dbReference type="ARBA" id="ARBA00023015"/>
    </source>
</evidence>
<reference evidence="8 9" key="1">
    <citation type="submission" date="2018-06" db="EMBL/GenBank/DDBJ databases">
        <title>Genomic Encyclopedia of Type Strains, Phase IV (KMG-IV): sequencing the most valuable type-strain genomes for metagenomic binning, comparative biology and taxonomic classification.</title>
        <authorList>
            <person name="Goeker M."/>
        </authorList>
    </citation>
    <scope>NUCLEOTIDE SEQUENCE [LARGE SCALE GENOMIC DNA]</scope>
    <source>
        <strain evidence="8 9">DSM 45521</strain>
    </source>
</reference>
<dbReference type="InterPro" id="IPR016032">
    <property type="entry name" value="Sig_transdc_resp-reg_C-effctor"/>
</dbReference>
<dbReference type="InterPro" id="IPR000792">
    <property type="entry name" value="Tscrpt_reg_LuxR_C"/>
</dbReference>
<dbReference type="CDD" id="cd17535">
    <property type="entry name" value="REC_NarL-like"/>
    <property type="match status" value="1"/>
</dbReference>
<gene>
    <name evidence="8" type="ORF">DFR67_1213</name>
</gene>
<protein>
    <submittedName>
        <fullName evidence="8">LuxR family two component transcriptional regulator</fullName>
    </submittedName>
</protein>
<evidence type="ECO:0000313" key="9">
    <source>
        <dbReference type="Proteomes" id="UP000247591"/>
    </source>
</evidence>